<sequence length="54" mass="5861">LNSESNLSGLKLAGGDLPGTLELVNFHLHWGENHKSGSEHEVFMGSQKLPRSGF</sequence>
<dbReference type="InterPro" id="IPR001148">
    <property type="entry name" value="CA_dom"/>
</dbReference>
<feature type="domain" description="Alpha-carbonic anhydrase" evidence="1">
    <location>
        <begin position="1"/>
        <end position="54"/>
    </location>
</feature>
<comment type="caution">
    <text evidence="2">The sequence shown here is derived from an EMBL/GenBank/DDBJ whole genome shotgun (WGS) entry which is preliminary data.</text>
</comment>
<evidence type="ECO:0000313" key="2">
    <source>
        <dbReference type="EMBL" id="CAF4254724.1"/>
    </source>
</evidence>
<dbReference type="PROSITE" id="PS51144">
    <property type="entry name" value="ALPHA_CA_2"/>
    <property type="match status" value="1"/>
</dbReference>
<dbReference type="AlphaFoldDB" id="A0A820EVG9"/>
<feature type="non-terminal residue" evidence="2">
    <location>
        <position position="1"/>
    </location>
</feature>
<dbReference type="InterPro" id="IPR036398">
    <property type="entry name" value="CA_dom_sf"/>
</dbReference>
<evidence type="ECO:0000313" key="3">
    <source>
        <dbReference type="Proteomes" id="UP000663823"/>
    </source>
</evidence>
<gene>
    <name evidence="2" type="ORF">OTI717_LOCUS40553</name>
</gene>
<dbReference type="Pfam" id="PF00194">
    <property type="entry name" value="Carb_anhydrase"/>
    <property type="match status" value="1"/>
</dbReference>
<accession>A0A820EVG9</accession>
<reference evidence="2" key="1">
    <citation type="submission" date="2021-02" db="EMBL/GenBank/DDBJ databases">
        <authorList>
            <person name="Nowell W R."/>
        </authorList>
    </citation>
    <scope>NUCLEOTIDE SEQUENCE</scope>
</reference>
<dbReference type="Gene3D" id="3.10.200.10">
    <property type="entry name" value="Alpha carbonic anhydrase"/>
    <property type="match status" value="1"/>
</dbReference>
<evidence type="ECO:0000259" key="1">
    <source>
        <dbReference type="PROSITE" id="PS51144"/>
    </source>
</evidence>
<protein>
    <recommendedName>
        <fullName evidence="1">Alpha-carbonic anhydrase domain-containing protein</fullName>
    </recommendedName>
</protein>
<dbReference type="Proteomes" id="UP000663823">
    <property type="component" value="Unassembled WGS sequence"/>
</dbReference>
<organism evidence="2 3">
    <name type="scientific">Rotaria sordida</name>
    <dbReference type="NCBI Taxonomy" id="392033"/>
    <lineage>
        <taxon>Eukaryota</taxon>
        <taxon>Metazoa</taxon>
        <taxon>Spiralia</taxon>
        <taxon>Gnathifera</taxon>
        <taxon>Rotifera</taxon>
        <taxon>Eurotatoria</taxon>
        <taxon>Bdelloidea</taxon>
        <taxon>Philodinida</taxon>
        <taxon>Philodinidae</taxon>
        <taxon>Rotaria</taxon>
    </lineage>
</organism>
<name>A0A820EVG9_9BILA</name>
<dbReference type="SUPFAM" id="SSF51069">
    <property type="entry name" value="Carbonic anhydrase"/>
    <property type="match status" value="1"/>
</dbReference>
<proteinExistence type="predicted"/>
<dbReference type="EMBL" id="CAJOAX010033350">
    <property type="protein sequence ID" value="CAF4254724.1"/>
    <property type="molecule type" value="Genomic_DNA"/>
</dbReference>